<evidence type="ECO:0000313" key="2">
    <source>
        <dbReference type="EMBL" id="CUG85011.1"/>
    </source>
</evidence>
<feature type="non-terminal residue" evidence="2">
    <location>
        <position position="1"/>
    </location>
</feature>
<organism evidence="2 3">
    <name type="scientific">Bodo saltans</name>
    <name type="common">Flagellated protozoan</name>
    <dbReference type="NCBI Taxonomy" id="75058"/>
    <lineage>
        <taxon>Eukaryota</taxon>
        <taxon>Discoba</taxon>
        <taxon>Euglenozoa</taxon>
        <taxon>Kinetoplastea</taxon>
        <taxon>Metakinetoplastina</taxon>
        <taxon>Eubodonida</taxon>
        <taxon>Bodonidae</taxon>
        <taxon>Bodo</taxon>
    </lineage>
</organism>
<feature type="region of interest" description="Disordered" evidence="1">
    <location>
        <begin position="1"/>
        <end position="66"/>
    </location>
</feature>
<sequence length="117" mass="12536">TCERRDAGGNNNVPAAGGNNADDDDDDDDDDDVPAARRNNAAVSDDDADDDHDNDDDHGDGLPIVGYASNQKTYHTLRTCYETDHTVPITHVGTRTLCRTCERRDAGGNNNAGVCCN</sequence>
<evidence type="ECO:0000256" key="1">
    <source>
        <dbReference type="SAM" id="MobiDB-lite"/>
    </source>
</evidence>
<feature type="compositionally biased region" description="Acidic residues" evidence="1">
    <location>
        <begin position="44"/>
        <end position="58"/>
    </location>
</feature>
<protein>
    <submittedName>
        <fullName evidence="2">Uncharacterized protein</fullName>
    </submittedName>
</protein>
<dbReference type="Proteomes" id="UP000051952">
    <property type="component" value="Unassembled WGS sequence"/>
</dbReference>
<reference evidence="3" key="1">
    <citation type="submission" date="2015-09" db="EMBL/GenBank/DDBJ databases">
        <authorList>
            <consortium name="Pathogen Informatics"/>
        </authorList>
    </citation>
    <scope>NUCLEOTIDE SEQUENCE [LARGE SCALE GENOMIC DNA]</scope>
    <source>
        <strain evidence="3">Lake Konstanz</strain>
    </source>
</reference>
<gene>
    <name evidence="2" type="ORF">BSAL_89200</name>
</gene>
<dbReference type="EMBL" id="CYKH01001137">
    <property type="protein sequence ID" value="CUG85011.1"/>
    <property type="molecule type" value="Genomic_DNA"/>
</dbReference>
<dbReference type="AlphaFoldDB" id="A0A0S4J6L0"/>
<evidence type="ECO:0000313" key="3">
    <source>
        <dbReference type="Proteomes" id="UP000051952"/>
    </source>
</evidence>
<dbReference type="VEuPathDB" id="TriTrypDB:BSAL_89200"/>
<name>A0A0S4J6L0_BODSA</name>
<proteinExistence type="predicted"/>
<feature type="compositionally biased region" description="Acidic residues" evidence="1">
    <location>
        <begin position="21"/>
        <end position="33"/>
    </location>
</feature>
<feature type="compositionally biased region" description="Low complexity" evidence="1">
    <location>
        <begin position="8"/>
        <end position="20"/>
    </location>
</feature>
<accession>A0A0S4J6L0</accession>
<keyword evidence="3" id="KW-1185">Reference proteome</keyword>